<protein>
    <submittedName>
        <fullName evidence="1">Uncharacterized protein</fullName>
    </submittedName>
</protein>
<proteinExistence type="predicted"/>
<comment type="caution">
    <text evidence="1">The sequence shown here is derived from an EMBL/GenBank/DDBJ whole genome shotgun (WGS) entry which is preliminary data.</text>
</comment>
<dbReference type="RefSeq" id="WP_404671704.1">
    <property type="nucleotide sequence ID" value="NZ_JBJDPD010000001.1"/>
</dbReference>
<reference evidence="1 2" key="1">
    <citation type="submission" date="2024-11" db="EMBL/GenBank/DDBJ databases">
        <title>The Natural Products Discovery Center: Release of the First 8490 Sequenced Strains for Exploring Actinobacteria Biosynthetic Diversity.</title>
        <authorList>
            <person name="Kalkreuter E."/>
            <person name="Kautsar S.A."/>
            <person name="Yang D."/>
            <person name="Bader C.D."/>
            <person name="Teijaro C.N."/>
            <person name="Fluegel L."/>
            <person name="Davis C.M."/>
            <person name="Simpson J.R."/>
            <person name="Lauterbach L."/>
            <person name="Steele A.D."/>
            <person name="Gui C."/>
            <person name="Meng S."/>
            <person name="Li G."/>
            <person name="Viehrig K."/>
            <person name="Ye F."/>
            <person name="Su P."/>
            <person name="Kiefer A.F."/>
            <person name="Nichols A."/>
            <person name="Cepeda A.J."/>
            <person name="Yan W."/>
            <person name="Fan B."/>
            <person name="Jiang Y."/>
            <person name="Adhikari A."/>
            <person name="Zheng C.-J."/>
            <person name="Schuster L."/>
            <person name="Cowan T.M."/>
            <person name="Smanski M.J."/>
            <person name="Chevrette M.G."/>
            <person name="De Carvalho L.P.S."/>
            <person name="Shen B."/>
        </authorList>
    </citation>
    <scope>NUCLEOTIDE SEQUENCE [LARGE SCALE GENOMIC DNA]</scope>
    <source>
        <strain evidence="1 2">NPDC077433</strain>
    </source>
</reference>
<organism evidence="1 2">
    <name type="scientific">Psychrobacter namhaensis</name>
    <dbReference type="NCBI Taxonomy" id="292734"/>
    <lineage>
        <taxon>Bacteria</taxon>
        <taxon>Pseudomonadati</taxon>
        <taxon>Pseudomonadota</taxon>
        <taxon>Gammaproteobacteria</taxon>
        <taxon>Moraxellales</taxon>
        <taxon>Moraxellaceae</taxon>
        <taxon>Psychrobacter</taxon>
    </lineage>
</organism>
<dbReference type="Proteomes" id="UP001620234">
    <property type="component" value="Unassembled WGS sequence"/>
</dbReference>
<evidence type="ECO:0000313" key="2">
    <source>
        <dbReference type="Proteomes" id="UP001620234"/>
    </source>
</evidence>
<dbReference type="EMBL" id="JBJDPD010000001">
    <property type="protein sequence ID" value="MFK3999859.1"/>
    <property type="molecule type" value="Genomic_DNA"/>
</dbReference>
<sequence>MKILRLADSAIAAAINIYAKRLNRNIEQAKKEYWRKHYHDCFGTPENYAKTMDRITGENKDG</sequence>
<gene>
    <name evidence="1" type="ORF">ACI2I3_00730</name>
</gene>
<keyword evidence="2" id="KW-1185">Reference proteome</keyword>
<accession>A0ABW8L7K4</accession>
<name>A0ABW8L7K4_9GAMM</name>
<evidence type="ECO:0000313" key="1">
    <source>
        <dbReference type="EMBL" id="MFK3999859.1"/>
    </source>
</evidence>